<gene>
    <name evidence="3" type="ORF">SAMN05443245_7253</name>
</gene>
<dbReference type="PROSITE" id="PS00122">
    <property type="entry name" value="CARBOXYLESTERASE_B_1"/>
    <property type="match status" value="1"/>
</dbReference>
<dbReference type="Proteomes" id="UP000183487">
    <property type="component" value="Unassembled WGS sequence"/>
</dbReference>
<evidence type="ECO:0000313" key="4">
    <source>
        <dbReference type="Proteomes" id="UP000183487"/>
    </source>
</evidence>
<accession>A0A1H1JUP7</accession>
<keyword evidence="1" id="KW-0378">Hydrolase</keyword>
<sequence>MKLNTSRRPLPPQPPLPFEAALSYEQTVLFWSSEIPTEGIRVLRDCVYGPNEQHIYDVFSPADCYNAPILVFWHGGGWTNGYKEYTSFMARAATDLGIVLVAPTYRLAPAHKLPAAFDDALAVLSHIREHAARFGGSPDRLYLSGHSAGGHLAALVALRQQDAERAGIDAGAIRACLPISGIMDLHHPEPAKGSMEERVYSMVLENALADATLSPLCWTAGNRIPMYLSYGEFDSERVIRSNQRMGAMLAEQPGPCHVEMETGLDHFGTHTSLRHANSAWYGRLVKLIEKDLG</sequence>
<protein>
    <submittedName>
        <fullName evidence="3">Acetyl esterase/lipase</fullName>
    </submittedName>
</protein>
<dbReference type="PANTHER" id="PTHR48081">
    <property type="entry name" value="AB HYDROLASE SUPERFAMILY PROTEIN C4A8.06C"/>
    <property type="match status" value="1"/>
</dbReference>
<dbReference type="InterPro" id="IPR029058">
    <property type="entry name" value="AB_hydrolase_fold"/>
</dbReference>
<evidence type="ECO:0000313" key="3">
    <source>
        <dbReference type="EMBL" id="SDR53744.1"/>
    </source>
</evidence>
<dbReference type="InterPro" id="IPR050300">
    <property type="entry name" value="GDXG_lipolytic_enzyme"/>
</dbReference>
<name>A0A1H1JUP7_9BURK</name>
<dbReference type="PANTHER" id="PTHR48081:SF33">
    <property type="entry name" value="KYNURENINE FORMAMIDASE"/>
    <property type="match status" value="1"/>
</dbReference>
<dbReference type="GO" id="GO:0016787">
    <property type="term" value="F:hydrolase activity"/>
    <property type="evidence" value="ECO:0007669"/>
    <property type="project" value="UniProtKB-KW"/>
</dbReference>
<organism evidence="3 4">
    <name type="scientific">Paraburkholderia fungorum</name>
    <dbReference type="NCBI Taxonomy" id="134537"/>
    <lineage>
        <taxon>Bacteria</taxon>
        <taxon>Pseudomonadati</taxon>
        <taxon>Pseudomonadota</taxon>
        <taxon>Betaproteobacteria</taxon>
        <taxon>Burkholderiales</taxon>
        <taxon>Burkholderiaceae</taxon>
        <taxon>Paraburkholderia</taxon>
    </lineage>
</organism>
<proteinExistence type="predicted"/>
<dbReference type="InterPro" id="IPR019826">
    <property type="entry name" value="Carboxylesterase_B_AS"/>
</dbReference>
<evidence type="ECO:0000256" key="1">
    <source>
        <dbReference type="ARBA" id="ARBA00022801"/>
    </source>
</evidence>
<dbReference type="Pfam" id="PF07859">
    <property type="entry name" value="Abhydrolase_3"/>
    <property type="match status" value="1"/>
</dbReference>
<dbReference type="SUPFAM" id="SSF53474">
    <property type="entry name" value="alpha/beta-Hydrolases"/>
    <property type="match status" value="1"/>
</dbReference>
<dbReference type="AlphaFoldDB" id="A0A1H1JUP7"/>
<keyword evidence="4" id="KW-1185">Reference proteome</keyword>
<dbReference type="EMBL" id="FNKP01000004">
    <property type="protein sequence ID" value="SDR53744.1"/>
    <property type="molecule type" value="Genomic_DNA"/>
</dbReference>
<dbReference type="RefSeq" id="WP_083380279.1">
    <property type="nucleotide sequence ID" value="NZ_FNKP01000004.1"/>
</dbReference>
<reference evidence="4" key="1">
    <citation type="submission" date="2016-10" db="EMBL/GenBank/DDBJ databases">
        <authorList>
            <person name="Varghese N."/>
        </authorList>
    </citation>
    <scope>NUCLEOTIDE SEQUENCE [LARGE SCALE GENOMIC DNA]</scope>
    <source>
        <strain evidence="4">GAS106B</strain>
    </source>
</reference>
<dbReference type="OrthoDB" id="9771666at2"/>
<feature type="domain" description="Alpha/beta hydrolase fold-3" evidence="2">
    <location>
        <begin position="70"/>
        <end position="266"/>
    </location>
</feature>
<dbReference type="Gene3D" id="3.40.50.1820">
    <property type="entry name" value="alpha/beta hydrolase"/>
    <property type="match status" value="1"/>
</dbReference>
<evidence type="ECO:0000259" key="2">
    <source>
        <dbReference type="Pfam" id="PF07859"/>
    </source>
</evidence>
<dbReference type="InterPro" id="IPR013094">
    <property type="entry name" value="AB_hydrolase_3"/>
</dbReference>